<organism evidence="2 3">
    <name type="scientific">Gracilibacillus caseinilyticus</name>
    <dbReference type="NCBI Taxonomy" id="2932256"/>
    <lineage>
        <taxon>Bacteria</taxon>
        <taxon>Bacillati</taxon>
        <taxon>Bacillota</taxon>
        <taxon>Bacilli</taxon>
        <taxon>Bacillales</taxon>
        <taxon>Bacillaceae</taxon>
        <taxon>Gracilibacillus</taxon>
    </lineage>
</organism>
<dbReference type="EMBL" id="CP095072">
    <property type="protein sequence ID" value="UOQ46752.1"/>
    <property type="molecule type" value="Genomic_DNA"/>
</dbReference>
<sequence>MKKRTRNPMYLHNIISVRFFIYYISIWQGFDTNTFRYKKGFDHGRLASPFVSVS</sequence>
<reference evidence="2 3" key="1">
    <citation type="submission" date="2022-04" db="EMBL/GenBank/DDBJ databases">
        <title>Gracilibacillus sp. isolated from saltern.</title>
        <authorList>
            <person name="Won M."/>
            <person name="Lee C.-M."/>
            <person name="Woen H.-Y."/>
            <person name="Kwon S.-W."/>
        </authorList>
    </citation>
    <scope>NUCLEOTIDE SEQUENCE [LARGE SCALE GENOMIC DNA]</scope>
    <source>
        <strain evidence="2 3">SSWR10-1</strain>
    </source>
</reference>
<keyword evidence="3" id="KW-1185">Reference proteome</keyword>
<evidence type="ECO:0000313" key="3">
    <source>
        <dbReference type="Proteomes" id="UP000831782"/>
    </source>
</evidence>
<accession>A0ABY4ES88</accession>
<protein>
    <submittedName>
        <fullName evidence="2">Uncharacterized protein</fullName>
    </submittedName>
</protein>
<dbReference type="RefSeq" id="WP_244715191.1">
    <property type="nucleotide sequence ID" value="NZ_CP095072.1"/>
</dbReference>
<keyword evidence="1" id="KW-0472">Membrane</keyword>
<evidence type="ECO:0000313" key="2">
    <source>
        <dbReference type="EMBL" id="UOQ46752.1"/>
    </source>
</evidence>
<evidence type="ECO:0000256" key="1">
    <source>
        <dbReference type="SAM" id="Phobius"/>
    </source>
</evidence>
<keyword evidence="1" id="KW-1133">Transmembrane helix</keyword>
<gene>
    <name evidence="2" type="ORF">MUN88_11635</name>
</gene>
<name>A0ABY4ES88_9BACI</name>
<feature type="transmembrane region" description="Helical" evidence="1">
    <location>
        <begin position="9"/>
        <end position="30"/>
    </location>
</feature>
<proteinExistence type="predicted"/>
<dbReference type="Proteomes" id="UP000831782">
    <property type="component" value="Chromosome"/>
</dbReference>
<keyword evidence="1" id="KW-0812">Transmembrane</keyword>